<feature type="region of interest" description="Disordered" evidence="1">
    <location>
        <begin position="22"/>
        <end position="110"/>
    </location>
</feature>
<evidence type="ECO:0000313" key="2">
    <source>
        <dbReference type="EMBL" id="KAK5697465.1"/>
    </source>
</evidence>
<feature type="compositionally biased region" description="Polar residues" evidence="1">
    <location>
        <begin position="50"/>
        <end position="59"/>
    </location>
</feature>
<evidence type="ECO:0000256" key="1">
    <source>
        <dbReference type="SAM" id="MobiDB-lite"/>
    </source>
</evidence>
<feature type="compositionally biased region" description="Low complexity" evidence="1">
    <location>
        <begin position="463"/>
        <end position="475"/>
    </location>
</feature>
<evidence type="ECO:0000313" key="3">
    <source>
        <dbReference type="Proteomes" id="UP001310594"/>
    </source>
</evidence>
<dbReference type="EMBL" id="JAVRQU010000011">
    <property type="protein sequence ID" value="KAK5697465.1"/>
    <property type="molecule type" value="Genomic_DNA"/>
</dbReference>
<sequence length="608" mass="66011">MSGNKSGLIGIVASGVGMASEYREHRKYQKQQKLSRENSHDVAQTPAVGPSTSNTTARSPDSLPPYAEASNGSNSRVLATGGPAYGDKKVGLSQYESDDSLSVEEDEEDWELDEMLPSYDDSETNHRTTDQLAQDVMLNSRAATEVPRERKPLPLPVVIPQRRPRNKARGFVRAYAPVMADSGIDQATFLSFLDNFHKSSQASPIFGIICLSCAIAGMAPSVIAMAVTTAVSLAAQAGAEVQQRQRTNSFLEKMNEELFKPAGLYAFIMKYKPDEKDTNQWSKVFEIRGEKVDLSTNQIIAKYATSSSEQSDGSGMSERMRDLRVASGKTRGALALPEAAELIFPNIDNAVARNGAEETFKDKTKDAKLFLADYLDRRAHVQQALDDPNSTLTIPKEQRSFRSKLADPSHPIYQGKAGIQSMVMGGKTDSRTPEIEHRADRRNRINEHRGLMSQQRLGGGLQLGQRQQGRSDQGRSSGGRGGGLGSFGGLGGGLGGGRGGNGGGLLGLVGSAVTAISDRGNKQSISAVSNNARSQDTFDDRYERDDNAGEAVAYQNSNGRNQQRSQQSPLSAVKRIMRQDVLYLMIVNMPSEAEMAEARAELERTKSH</sequence>
<dbReference type="InterPro" id="IPR053221">
    <property type="entry name" value="Burnettramic_acid_biosynth"/>
</dbReference>
<comment type="caution">
    <text evidence="2">The sequence shown here is derived from an EMBL/GenBank/DDBJ whole genome shotgun (WGS) entry which is preliminary data.</text>
</comment>
<proteinExistence type="predicted"/>
<dbReference type="PANTHER" id="PTHR38887">
    <property type="entry name" value="CHROMOSOME 21, WHOLE GENOME SHOTGUN SEQUENCE"/>
    <property type="match status" value="1"/>
</dbReference>
<feature type="compositionally biased region" description="Basic and acidic residues" evidence="1">
    <location>
        <begin position="428"/>
        <end position="450"/>
    </location>
</feature>
<feature type="compositionally biased region" description="Acidic residues" evidence="1">
    <location>
        <begin position="96"/>
        <end position="110"/>
    </location>
</feature>
<name>A0AAN7W6P1_9PEZI</name>
<gene>
    <name evidence="2" type="ORF">LTR97_007603</name>
</gene>
<organism evidence="2 3">
    <name type="scientific">Elasticomyces elasticus</name>
    <dbReference type="NCBI Taxonomy" id="574655"/>
    <lineage>
        <taxon>Eukaryota</taxon>
        <taxon>Fungi</taxon>
        <taxon>Dikarya</taxon>
        <taxon>Ascomycota</taxon>
        <taxon>Pezizomycotina</taxon>
        <taxon>Dothideomycetes</taxon>
        <taxon>Dothideomycetidae</taxon>
        <taxon>Mycosphaerellales</taxon>
        <taxon>Teratosphaeriaceae</taxon>
        <taxon>Elasticomyces</taxon>
    </lineage>
</organism>
<protein>
    <submittedName>
        <fullName evidence="2">Uncharacterized protein</fullName>
    </submittedName>
</protein>
<dbReference type="Proteomes" id="UP001310594">
    <property type="component" value="Unassembled WGS sequence"/>
</dbReference>
<dbReference type="PANTHER" id="PTHR38887:SF1">
    <property type="entry name" value="RAS MODIFICATION PROTEIN ERF4"/>
    <property type="match status" value="1"/>
</dbReference>
<dbReference type="AlphaFoldDB" id="A0AAN7W6P1"/>
<accession>A0AAN7W6P1</accession>
<feature type="region of interest" description="Disordered" evidence="1">
    <location>
        <begin position="423"/>
        <end position="486"/>
    </location>
</feature>
<feature type="compositionally biased region" description="Gly residues" evidence="1">
    <location>
        <begin position="476"/>
        <end position="486"/>
    </location>
</feature>
<reference evidence="2" key="1">
    <citation type="submission" date="2023-08" db="EMBL/GenBank/DDBJ databases">
        <title>Black Yeasts Isolated from many extreme environments.</title>
        <authorList>
            <person name="Coleine C."/>
            <person name="Stajich J.E."/>
            <person name="Selbmann L."/>
        </authorList>
    </citation>
    <scope>NUCLEOTIDE SEQUENCE</scope>
    <source>
        <strain evidence="2">CCFEE 5810</strain>
    </source>
</reference>